<dbReference type="InterPro" id="IPR035938">
    <property type="entry name" value="Hemerythrin-like_sf"/>
</dbReference>
<dbReference type="Gene3D" id="1.20.120.50">
    <property type="entry name" value="Hemerythrin-like"/>
    <property type="match status" value="1"/>
</dbReference>
<dbReference type="STRING" id="488533.SAMN04487960_101383"/>
<keyword evidence="3" id="KW-0408">Iron</keyword>
<dbReference type="InterPro" id="IPR012312">
    <property type="entry name" value="Hemerythrin-like"/>
</dbReference>
<dbReference type="GO" id="GO:0046872">
    <property type="term" value="F:metal ion binding"/>
    <property type="evidence" value="ECO:0007669"/>
    <property type="project" value="UniProtKB-KW"/>
</dbReference>
<organism evidence="5 6">
    <name type="scientific">Marinobacter mobilis</name>
    <dbReference type="NCBI Taxonomy" id="488533"/>
    <lineage>
        <taxon>Bacteria</taxon>
        <taxon>Pseudomonadati</taxon>
        <taxon>Pseudomonadota</taxon>
        <taxon>Gammaproteobacteria</taxon>
        <taxon>Pseudomonadales</taxon>
        <taxon>Marinobacteraceae</taxon>
        <taxon>Marinobacter</taxon>
    </lineage>
</organism>
<gene>
    <name evidence="5" type="ORF">SAMN04487960_101383</name>
</gene>
<accession>A0A1H2R2D9</accession>
<dbReference type="Pfam" id="PF01814">
    <property type="entry name" value="Hemerythrin"/>
    <property type="match status" value="1"/>
</dbReference>
<dbReference type="InterPro" id="IPR050669">
    <property type="entry name" value="Hemerythrin"/>
</dbReference>
<evidence type="ECO:0000313" key="5">
    <source>
        <dbReference type="EMBL" id="SDW13054.1"/>
    </source>
</evidence>
<dbReference type="PANTHER" id="PTHR37164:SF1">
    <property type="entry name" value="BACTERIOHEMERYTHRIN"/>
    <property type="match status" value="1"/>
</dbReference>
<dbReference type="SUPFAM" id="SSF47188">
    <property type="entry name" value="Hemerythrin-like"/>
    <property type="match status" value="1"/>
</dbReference>
<evidence type="ECO:0000256" key="2">
    <source>
        <dbReference type="ARBA" id="ARBA00022723"/>
    </source>
</evidence>
<name>A0A1H2R2D9_9GAMM</name>
<dbReference type="InterPro" id="IPR012827">
    <property type="entry name" value="Hemerythrin_metal-bd"/>
</dbReference>
<evidence type="ECO:0000256" key="1">
    <source>
        <dbReference type="ARBA" id="ARBA00010587"/>
    </source>
</evidence>
<comment type="similarity">
    <text evidence="1">Belongs to the hemerythrin family.</text>
</comment>
<dbReference type="EMBL" id="FNNE01000001">
    <property type="protein sequence ID" value="SDW13054.1"/>
    <property type="molecule type" value="Genomic_DNA"/>
</dbReference>
<dbReference type="OrthoDB" id="9813903at2"/>
<evidence type="ECO:0000313" key="6">
    <source>
        <dbReference type="Proteomes" id="UP000199675"/>
    </source>
</evidence>
<dbReference type="CDD" id="cd12107">
    <property type="entry name" value="Hemerythrin"/>
    <property type="match status" value="1"/>
</dbReference>
<reference evidence="5 6" key="1">
    <citation type="submission" date="2016-10" db="EMBL/GenBank/DDBJ databases">
        <authorList>
            <person name="de Groot N.N."/>
        </authorList>
    </citation>
    <scope>NUCLEOTIDE SEQUENCE [LARGE SCALE GENOMIC DNA]</scope>
    <source>
        <strain evidence="5 6">CGMCC 1.7059</strain>
    </source>
</reference>
<dbReference type="AlphaFoldDB" id="A0A1H2R2D9"/>
<evidence type="ECO:0000256" key="3">
    <source>
        <dbReference type="ARBA" id="ARBA00023004"/>
    </source>
</evidence>
<dbReference type="NCBIfam" id="NF033749">
    <property type="entry name" value="bact_hemeryth"/>
    <property type="match status" value="1"/>
</dbReference>
<keyword evidence="2" id="KW-0479">Metal-binding</keyword>
<evidence type="ECO:0000259" key="4">
    <source>
        <dbReference type="Pfam" id="PF01814"/>
    </source>
</evidence>
<sequence>MSSSDREHPGYEIFPWNSHFETGIELIDQQHRKLVDILNRLGSHFSCADDVQFRHLLQDLLDYTHYHFDAEEQIWQKYFQGQPLFDNHHQAHELFFEQIQEFWDSGDEREQDLKGLFDFLTRWLAFHILEADRRMALMVHGIDAGLDLAAAREQADAQLSGPVAVMVRAMLETYGKLSANAVELIREKEARQRAEAQLRALQRSTTKDVPDA</sequence>
<feature type="domain" description="Hemerythrin-like" evidence="4">
    <location>
        <begin position="22"/>
        <end position="135"/>
    </location>
</feature>
<dbReference type="Proteomes" id="UP000199675">
    <property type="component" value="Unassembled WGS sequence"/>
</dbReference>
<keyword evidence="6" id="KW-1185">Reference proteome</keyword>
<protein>
    <submittedName>
        <fullName evidence="5">Hemerythrin-like metal-binding domain protein</fullName>
    </submittedName>
</protein>
<dbReference type="PANTHER" id="PTHR37164">
    <property type="entry name" value="BACTERIOHEMERYTHRIN"/>
    <property type="match status" value="1"/>
</dbReference>
<proteinExistence type="inferred from homology"/>
<dbReference type="RefSeq" id="WP_091811241.1">
    <property type="nucleotide sequence ID" value="NZ_FNNE01000001.1"/>
</dbReference>
<dbReference type="NCBIfam" id="TIGR02481">
    <property type="entry name" value="hemeryth_dom"/>
    <property type="match status" value="1"/>
</dbReference>